<keyword evidence="8" id="KW-1185">Reference proteome</keyword>
<keyword evidence="1" id="KW-0106">Calcium</keyword>
<protein>
    <submittedName>
        <fullName evidence="7">Letm1 RBD domain-containing protein</fullName>
    </submittedName>
</protein>
<proteinExistence type="predicted"/>
<sequence>MKRVKPRRCGGRKCPVASVLLWALWVLPQVFVTPLSGSGDQPLCGHGFGTCRMCKWRCPATPEPDDKFQSAYTTTRNRTSEGGEVLGTQDALENPAAPAAPAPAPAPATRAMPVSVDPELLDILRHAPRRADARVKSAELLRRFCLSHEASASNASNASNRTGEGIQGIQGISCKDALDFTRSLWKGSLQLPRDLDFDLTNLGAALIISLDGDQDGVLSLDEFIEYAAVMVQLSDAQDSPGYRDPTLNLFLNLTSELLTKPTLLAILRLLGRILREISDSVDMLSADIRYSCKILAKRLSLMLGDDLENAVPLQSYELALLSRAASDAVTLVPFTAICALPLPLAGQVCLFWLIKTTAPKLLPSSFSPLRLQLAQARRDVRKHPDFKDWTLYGQASEELDAAVLAIFQETNSSAASGSIRNLFEELDENRNGSVSHSTVLSIVQAFWGGQLNLPKNSMEDFRMDASALMVVVDRRRTGALTLGEFTEFLQTLVEVARTYDSPSRPRGLFSDDMTQSFNLNDMSDSLFTFLRDLRYGIYVLKKSVKGKLTLLEQAMLKRTARDVLSILPYVVLARSALTPALKIFLFMLLWKSVPVLSPSASTEPRQRFARAWASIAVKQRHRALAGWQLLEQGESSGTLIDDIKKAKDSTLQRQRVKELFAEHDEGSGTLTYGHAFAILQPFMTRQGNYLNELGLIIQIASDNDGAVTEAEFLEFVESLLIAGKAAAPNKKAEPKQNITDEKAGVTRVSWNSALLKRLKNFRVTVVKRVKREVRELVDSVSMISQDFSYSAALLRSPQSPQSAERRFSKIESAWLWRTVKDVVLFLPIAAIIIAPLTPVGTAIVIAIFKRAVPSLVPSSFRRPRLELMSARRTATTPTTATTATVSGESAAAAAADHGQKMSENTNDTNVSSAVGRRSTVTVVLVGPSPRYDRIDWAISWISMDFMQFGS</sequence>
<gene>
    <name evidence="5" type="ORF">C1SCF055_LOCUS24650</name>
</gene>
<keyword evidence="2" id="KW-1133">Transmembrane helix</keyword>
<feature type="domain" description="EF-hand" evidence="4">
    <location>
        <begin position="692"/>
        <end position="719"/>
    </location>
</feature>
<name>A0A9P1CVW0_9DINO</name>
<feature type="domain" description="EF-hand" evidence="4">
    <location>
        <begin position="464"/>
        <end position="492"/>
    </location>
</feature>
<dbReference type="Gene3D" id="1.10.238.10">
    <property type="entry name" value="EF-hand"/>
    <property type="match status" value="1"/>
</dbReference>
<evidence type="ECO:0000313" key="5">
    <source>
        <dbReference type="EMBL" id="CAI3998341.1"/>
    </source>
</evidence>
<evidence type="ECO:0000313" key="6">
    <source>
        <dbReference type="EMBL" id="CAL1151716.1"/>
    </source>
</evidence>
<feature type="chain" id="PRO_5043270796" evidence="3">
    <location>
        <begin position="33"/>
        <end position="950"/>
    </location>
</feature>
<reference evidence="6" key="2">
    <citation type="submission" date="2024-04" db="EMBL/GenBank/DDBJ databases">
        <authorList>
            <person name="Chen Y."/>
            <person name="Shah S."/>
            <person name="Dougan E. K."/>
            <person name="Thang M."/>
            <person name="Chan C."/>
        </authorList>
    </citation>
    <scope>NUCLEOTIDE SEQUENCE [LARGE SCALE GENOMIC DNA]</scope>
</reference>
<dbReference type="EMBL" id="CAMXCT010002467">
    <property type="protein sequence ID" value="CAI3998341.1"/>
    <property type="molecule type" value="Genomic_DNA"/>
</dbReference>
<keyword evidence="2" id="KW-0472">Membrane</keyword>
<dbReference type="InterPro" id="IPR011992">
    <property type="entry name" value="EF-hand-dom_pair"/>
</dbReference>
<dbReference type="EMBL" id="CAMXCT030002467">
    <property type="protein sequence ID" value="CAL4785653.1"/>
    <property type="molecule type" value="Genomic_DNA"/>
</dbReference>
<dbReference type="InterPro" id="IPR018247">
    <property type="entry name" value="EF_Hand_1_Ca_BS"/>
</dbReference>
<keyword evidence="3" id="KW-0732">Signal</keyword>
<feature type="domain" description="EF-hand" evidence="4">
    <location>
        <begin position="418"/>
        <end position="446"/>
    </location>
</feature>
<dbReference type="SUPFAM" id="SSF47473">
    <property type="entry name" value="EF-hand"/>
    <property type="match status" value="1"/>
</dbReference>
<evidence type="ECO:0000256" key="1">
    <source>
        <dbReference type="ARBA" id="ARBA00022837"/>
    </source>
</evidence>
<dbReference type="SMART" id="SM00054">
    <property type="entry name" value="EFh"/>
    <property type="match status" value="4"/>
</dbReference>
<evidence type="ECO:0000259" key="4">
    <source>
        <dbReference type="SMART" id="SM00054"/>
    </source>
</evidence>
<evidence type="ECO:0000256" key="2">
    <source>
        <dbReference type="SAM" id="Phobius"/>
    </source>
</evidence>
<dbReference type="OrthoDB" id="275278at2759"/>
<reference evidence="5" key="1">
    <citation type="submission" date="2022-10" db="EMBL/GenBank/DDBJ databases">
        <authorList>
            <person name="Chen Y."/>
            <person name="Dougan E. K."/>
            <person name="Chan C."/>
            <person name="Rhodes N."/>
            <person name="Thang M."/>
        </authorList>
    </citation>
    <scope>NUCLEOTIDE SEQUENCE</scope>
</reference>
<dbReference type="EMBL" id="CAMXCT020002467">
    <property type="protein sequence ID" value="CAL1151716.1"/>
    <property type="molecule type" value="Genomic_DNA"/>
</dbReference>
<evidence type="ECO:0000313" key="8">
    <source>
        <dbReference type="Proteomes" id="UP001152797"/>
    </source>
</evidence>
<dbReference type="Proteomes" id="UP001152797">
    <property type="component" value="Unassembled WGS sequence"/>
</dbReference>
<feature type="domain" description="EF-hand" evidence="4">
    <location>
        <begin position="202"/>
        <end position="230"/>
    </location>
</feature>
<comment type="caution">
    <text evidence="5">The sequence shown here is derived from an EMBL/GenBank/DDBJ whole genome shotgun (WGS) entry which is preliminary data.</text>
</comment>
<feature type="transmembrane region" description="Helical" evidence="2">
    <location>
        <begin position="824"/>
        <end position="848"/>
    </location>
</feature>
<dbReference type="AlphaFoldDB" id="A0A9P1CVW0"/>
<accession>A0A9P1CVW0</accession>
<dbReference type="GO" id="GO:0005509">
    <property type="term" value="F:calcium ion binding"/>
    <property type="evidence" value="ECO:0007669"/>
    <property type="project" value="InterPro"/>
</dbReference>
<dbReference type="PROSITE" id="PS00018">
    <property type="entry name" value="EF_HAND_1"/>
    <property type="match status" value="1"/>
</dbReference>
<feature type="signal peptide" evidence="3">
    <location>
        <begin position="1"/>
        <end position="32"/>
    </location>
</feature>
<dbReference type="InterPro" id="IPR002048">
    <property type="entry name" value="EF_hand_dom"/>
</dbReference>
<evidence type="ECO:0000256" key="3">
    <source>
        <dbReference type="SAM" id="SignalP"/>
    </source>
</evidence>
<keyword evidence="2" id="KW-0812">Transmembrane</keyword>
<evidence type="ECO:0000313" key="7">
    <source>
        <dbReference type="EMBL" id="CAL4785653.1"/>
    </source>
</evidence>
<organism evidence="5">
    <name type="scientific">Cladocopium goreaui</name>
    <dbReference type="NCBI Taxonomy" id="2562237"/>
    <lineage>
        <taxon>Eukaryota</taxon>
        <taxon>Sar</taxon>
        <taxon>Alveolata</taxon>
        <taxon>Dinophyceae</taxon>
        <taxon>Suessiales</taxon>
        <taxon>Symbiodiniaceae</taxon>
        <taxon>Cladocopium</taxon>
    </lineage>
</organism>